<dbReference type="EMBL" id="BSPL01000023">
    <property type="protein sequence ID" value="GLS72747.1"/>
    <property type="molecule type" value="Genomic_DNA"/>
</dbReference>
<feature type="region of interest" description="Disordered" evidence="1">
    <location>
        <begin position="79"/>
        <end position="107"/>
    </location>
</feature>
<protein>
    <submittedName>
        <fullName evidence="2">Uncharacterized protein</fullName>
    </submittedName>
</protein>
<organism evidence="2 3">
    <name type="scientific">Methylobacterium tardum</name>
    <dbReference type="NCBI Taxonomy" id="374432"/>
    <lineage>
        <taxon>Bacteria</taxon>
        <taxon>Pseudomonadati</taxon>
        <taxon>Pseudomonadota</taxon>
        <taxon>Alphaproteobacteria</taxon>
        <taxon>Hyphomicrobiales</taxon>
        <taxon>Methylobacteriaceae</taxon>
        <taxon>Methylobacterium</taxon>
    </lineage>
</organism>
<feature type="compositionally biased region" description="Basic residues" evidence="1">
    <location>
        <begin position="130"/>
        <end position="141"/>
    </location>
</feature>
<feature type="compositionally biased region" description="Basic and acidic residues" evidence="1">
    <location>
        <begin position="80"/>
        <end position="90"/>
    </location>
</feature>
<reference evidence="3" key="1">
    <citation type="journal article" date="2019" name="Int. J. Syst. Evol. Microbiol.">
        <title>The Global Catalogue of Microorganisms (GCM) 10K type strain sequencing project: providing services to taxonomists for standard genome sequencing and annotation.</title>
        <authorList>
            <consortium name="The Broad Institute Genomics Platform"/>
            <consortium name="The Broad Institute Genome Sequencing Center for Infectious Disease"/>
            <person name="Wu L."/>
            <person name="Ma J."/>
        </authorList>
    </citation>
    <scope>NUCLEOTIDE SEQUENCE [LARGE SCALE GENOMIC DNA]</scope>
    <source>
        <strain evidence="3">NBRC 103632</strain>
    </source>
</reference>
<name>A0AA37WUV0_9HYPH</name>
<sequence>MPPHTLPRNIKTRMRERVETYHMAFGTTVADILRKTQLSLGILKRVIGLDDSLSVGPIDTPAPGIRPAWGRSILGAKSFHPGELDGEPDRLPSGTGTRRPRYGAREIGRVRRLDPDAALHAATPGDRQARARRDRFGRRNSFRWNSKSSIRGERPSVPSAGSKERAWCCSRHAADCSI</sequence>
<keyword evidence="3" id="KW-1185">Reference proteome</keyword>
<comment type="caution">
    <text evidence="2">The sequence shown here is derived from an EMBL/GenBank/DDBJ whole genome shotgun (WGS) entry which is preliminary data.</text>
</comment>
<evidence type="ECO:0000256" key="1">
    <source>
        <dbReference type="SAM" id="MobiDB-lite"/>
    </source>
</evidence>
<feature type="region of interest" description="Disordered" evidence="1">
    <location>
        <begin position="121"/>
        <end position="164"/>
    </location>
</feature>
<evidence type="ECO:0000313" key="3">
    <source>
        <dbReference type="Proteomes" id="UP001157440"/>
    </source>
</evidence>
<evidence type="ECO:0000313" key="2">
    <source>
        <dbReference type="EMBL" id="GLS72747.1"/>
    </source>
</evidence>
<gene>
    <name evidence="2" type="ORF">GCM10007890_47620</name>
</gene>
<proteinExistence type="predicted"/>
<dbReference type="AlphaFoldDB" id="A0AA37WUV0"/>
<accession>A0AA37WUV0</accession>
<dbReference type="Proteomes" id="UP001157440">
    <property type="component" value="Unassembled WGS sequence"/>
</dbReference>